<dbReference type="InterPro" id="IPR036390">
    <property type="entry name" value="WH_DNA-bd_sf"/>
</dbReference>
<evidence type="ECO:0000256" key="2">
    <source>
        <dbReference type="ARBA" id="ARBA00023125"/>
    </source>
</evidence>
<dbReference type="Gene3D" id="1.10.10.10">
    <property type="entry name" value="Winged helix-like DNA-binding domain superfamily/Winged helix DNA-binding domain"/>
    <property type="match status" value="1"/>
</dbReference>
<evidence type="ECO:0000256" key="3">
    <source>
        <dbReference type="ARBA" id="ARBA00023163"/>
    </source>
</evidence>
<keyword evidence="2 5" id="KW-0238">DNA-binding</keyword>
<evidence type="ECO:0000259" key="4">
    <source>
        <dbReference type="PROSITE" id="PS50949"/>
    </source>
</evidence>
<dbReference type="CDD" id="cd07377">
    <property type="entry name" value="WHTH_GntR"/>
    <property type="match status" value="1"/>
</dbReference>
<name>A0A839QHA6_9MICC</name>
<dbReference type="SMART" id="SM00345">
    <property type="entry name" value="HTH_GNTR"/>
    <property type="match status" value="1"/>
</dbReference>
<dbReference type="InterPro" id="IPR000524">
    <property type="entry name" value="Tscrpt_reg_HTH_GntR"/>
</dbReference>
<dbReference type="GO" id="GO:0003700">
    <property type="term" value="F:DNA-binding transcription factor activity"/>
    <property type="evidence" value="ECO:0007669"/>
    <property type="project" value="InterPro"/>
</dbReference>
<dbReference type="AlphaFoldDB" id="A0A839QHA6"/>
<dbReference type="PANTHER" id="PTHR43537">
    <property type="entry name" value="TRANSCRIPTIONAL REGULATOR, GNTR FAMILY"/>
    <property type="match status" value="1"/>
</dbReference>
<evidence type="ECO:0000313" key="6">
    <source>
        <dbReference type="Proteomes" id="UP000523000"/>
    </source>
</evidence>
<sequence>MNEIMVEPLATRVHRILSDDIVTGRIAPGTPLIQKQLAARFDVSRTPIRDVLTQLTADGLAQLISGKGCFVSDVSRDAVTDVYTVRAALEEPAFRMVFGKHTALQLHQLRILATETLQVSPENGEEFYEASLQFHQLLMAPCPNEYLLEVLSGVWAHPIQRRITLTHRPSPDHIRHVADDHSAIVSALEHGDLESGLLALAHCNTPSSHRRSAPDA</sequence>
<keyword evidence="3" id="KW-0804">Transcription</keyword>
<dbReference type="Gene3D" id="1.20.120.530">
    <property type="entry name" value="GntR ligand-binding domain-like"/>
    <property type="match status" value="1"/>
</dbReference>
<reference evidence="5 6" key="1">
    <citation type="submission" date="2020-08" db="EMBL/GenBank/DDBJ databases">
        <title>Sequencing the genomes of 1000 actinobacteria strains.</title>
        <authorList>
            <person name="Klenk H.-P."/>
        </authorList>
    </citation>
    <scope>NUCLEOTIDE SEQUENCE [LARGE SCALE GENOMIC DNA]</scope>
    <source>
        <strain evidence="5 6">DSM 22826</strain>
    </source>
</reference>
<gene>
    <name evidence="5" type="ORF">E9229_001750</name>
</gene>
<dbReference type="EMBL" id="JACHVS010000001">
    <property type="protein sequence ID" value="MBB2995559.1"/>
    <property type="molecule type" value="Genomic_DNA"/>
</dbReference>
<dbReference type="PROSITE" id="PS50949">
    <property type="entry name" value="HTH_GNTR"/>
    <property type="match status" value="1"/>
</dbReference>
<dbReference type="SUPFAM" id="SSF46785">
    <property type="entry name" value="Winged helix' DNA-binding domain"/>
    <property type="match status" value="1"/>
</dbReference>
<accession>A0A839QHA6</accession>
<keyword evidence="6" id="KW-1185">Reference proteome</keyword>
<dbReference type="GO" id="GO:0003677">
    <property type="term" value="F:DNA binding"/>
    <property type="evidence" value="ECO:0007669"/>
    <property type="project" value="UniProtKB-KW"/>
</dbReference>
<dbReference type="InterPro" id="IPR011711">
    <property type="entry name" value="GntR_C"/>
</dbReference>
<organism evidence="5 6">
    <name type="scientific">Paeniglutamicibacter cryotolerans</name>
    <dbReference type="NCBI Taxonomy" id="670079"/>
    <lineage>
        <taxon>Bacteria</taxon>
        <taxon>Bacillati</taxon>
        <taxon>Actinomycetota</taxon>
        <taxon>Actinomycetes</taxon>
        <taxon>Micrococcales</taxon>
        <taxon>Micrococcaceae</taxon>
        <taxon>Paeniglutamicibacter</taxon>
    </lineage>
</organism>
<dbReference type="Pfam" id="PF00392">
    <property type="entry name" value="GntR"/>
    <property type="match status" value="1"/>
</dbReference>
<dbReference type="Proteomes" id="UP000523000">
    <property type="component" value="Unassembled WGS sequence"/>
</dbReference>
<dbReference type="InterPro" id="IPR008920">
    <property type="entry name" value="TF_FadR/GntR_C"/>
</dbReference>
<dbReference type="PANTHER" id="PTHR43537:SF49">
    <property type="entry name" value="TRANSCRIPTIONAL REGULATORY PROTEIN"/>
    <property type="match status" value="1"/>
</dbReference>
<evidence type="ECO:0000256" key="1">
    <source>
        <dbReference type="ARBA" id="ARBA00023015"/>
    </source>
</evidence>
<proteinExistence type="predicted"/>
<dbReference type="InterPro" id="IPR036388">
    <property type="entry name" value="WH-like_DNA-bd_sf"/>
</dbReference>
<dbReference type="SUPFAM" id="SSF48008">
    <property type="entry name" value="GntR ligand-binding domain-like"/>
    <property type="match status" value="1"/>
</dbReference>
<comment type="caution">
    <text evidence="5">The sequence shown here is derived from an EMBL/GenBank/DDBJ whole genome shotgun (WGS) entry which is preliminary data.</text>
</comment>
<dbReference type="RefSeq" id="WP_183510796.1">
    <property type="nucleotide sequence ID" value="NZ_BAABGK010000094.1"/>
</dbReference>
<dbReference type="Pfam" id="PF07729">
    <property type="entry name" value="FCD"/>
    <property type="match status" value="1"/>
</dbReference>
<feature type="domain" description="HTH gntR-type" evidence="4">
    <location>
        <begin position="7"/>
        <end position="74"/>
    </location>
</feature>
<protein>
    <submittedName>
        <fullName evidence="5">DNA-binding GntR family transcriptional regulator</fullName>
    </submittedName>
</protein>
<keyword evidence="1" id="KW-0805">Transcription regulation</keyword>
<evidence type="ECO:0000313" key="5">
    <source>
        <dbReference type="EMBL" id="MBB2995559.1"/>
    </source>
</evidence>
<dbReference type="SMART" id="SM00895">
    <property type="entry name" value="FCD"/>
    <property type="match status" value="1"/>
</dbReference>